<evidence type="ECO:0000313" key="2">
    <source>
        <dbReference type="Proteomes" id="UP000624244"/>
    </source>
</evidence>
<dbReference type="Gene3D" id="3.20.20.190">
    <property type="entry name" value="Phosphatidylinositol (PI) phosphodiesterase"/>
    <property type="match status" value="1"/>
</dbReference>
<evidence type="ECO:0000313" key="1">
    <source>
        <dbReference type="EMBL" id="KAF5849164.1"/>
    </source>
</evidence>
<proteinExistence type="predicted"/>
<name>A0A8H6DV74_COCSA</name>
<reference evidence="1" key="1">
    <citation type="submission" date="2019-11" db="EMBL/GenBank/DDBJ databases">
        <title>Bipolaris sorokiniana Genome sequencing.</title>
        <authorList>
            <person name="Wang H."/>
        </authorList>
    </citation>
    <scope>NUCLEOTIDE SEQUENCE</scope>
</reference>
<comment type="caution">
    <text evidence="1">The sequence shown here is derived from an EMBL/GenBank/DDBJ whole genome shotgun (WGS) entry which is preliminary data.</text>
</comment>
<sequence length="317" mass="36315">MDIRINQLQVIDTHNSYRVGRRSQKRKIIDRISSIIQRISSLPQISTLPIASSLGNVRHLQVEYYSHEYIYSQLEHQSVRSLEFDLRTDDNGKLYSRPSLWKLLKLLRVQPPFDSGMFNTSGIKVFHSKDLDLNPVCHIFKDCLHQTNRWSDAHRTHVPIIVSLELKTDTYLNGTAKKLSKSRSRMESPSRILNVDTEILSVFPLNLQNRTVFTNALEGSPDAAFIKHNDSLTGDNYTEIQRLVKLNYMVRTHADVPFWTVLNGVTEQRERAAEWRADSKGMSARYGSNYTVELSGGGAARCNPVDAPVRCRDEELE</sequence>
<accession>A0A8H6DV74</accession>
<dbReference type="EMBL" id="WNKQ01000009">
    <property type="protein sequence ID" value="KAF5849164.1"/>
    <property type="molecule type" value="Genomic_DNA"/>
</dbReference>
<dbReference type="SUPFAM" id="SSF51695">
    <property type="entry name" value="PLC-like phosphodiesterases"/>
    <property type="match status" value="1"/>
</dbReference>
<gene>
    <name evidence="1" type="ORF">GGP41_006047</name>
</gene>
<organism evidence="1 2">
    <name type="scientific">Cochliobolus sativus</name>
    <name type="common">Common root rot and spot blotch fungus</name>
    <name type="synonym">Bipolaris sorokiniana</name>
    <dbReference type="NCBI Taxonomy" id="45130"/>
    <lineage>
        <taxon>Eukaryota</taxon>
        <taxon>Fungi</taxon>
        <taxon>Dikarya</taxon>
        <taxon>Ascomycota</taxon>
        <taxon>Pezizomycotina</taxon>
        <taxon>Dothideomycetes</taxon>
        <taxon>Pleosporomycetidae</taxon>
        <taxon>Pleosporales</taxon>
        <taxon>Pleosporineae</taxon>
        <taxon>Pleosporaceae</taxon>
        <taxon>Bipolaris</taxon>
    </lineage>
</organism>
<dbReference type="InterPro" id="IPR032075">
    <property type="entry name" value="PI-PLC-C1"/>
</dbReference>
<dbReference type="InterPro" id="IPR017946">
    <property type="entry name" value="PLC-like_Pdiesterase_TIM-brl"/>
</dbReference>
<dbReference type="GO" id="GO:0008081">
    <property type="term" value="F:phosphoric diester hydrolase activity"/>
    <property type="evidence" value="ECO:0007669"/>
    <property type="project" value="InterPro"/>
</dbReference>
<dbReference type="AlphaFoldDB" id="A0A8H6DV74"/>
<dbReference type="GO" id="GO:0006629">
    <property type="term" value="P:lipid metabolic process"/>
    <property type="evidence" value="ECO:0007669"/>
    <property type="project" value="InterPro"/>
</dbReference>
<dbReference type="Proteomes" id="UP000624244">
    <property type="component" value="Unassembled WGS sequence"/>
</dbReference>
<protein>
    <submittedName>
        <fullName evidence="1">Uncharacterized protein</fullName>
    </submittedName>
</protein>
<dbReference type="Pfam" id="PF16670">
    <property type="entry name" value="PI-PLC-C1"/>
    <property type="match status" value="2"/>
</dbReference>